<keyword evidence="9" id="KW-1185">Reference proteome</keyword>
<dbReference type="EMBL" id="QTTT01000001">
    <property type="protein sequence ID" value="REE98319.1"/>
    <property type="molecule type" value="Genomic_DNA"/>
</dbReference>
<feature type="domain" description="Methylated-DNA-[protein]-cysteine S-methyltransferase DNA binding" evidence="7">
    <location>
        <begin position="84"/>
        <end position="163"/>
    </location>
</feature>
<dbReference type="CDD" id="cd06445">
    <property type="entry name" value="ATase"/>
    <property type="match status" value="1"/>
</dbReference>
<evidence type="ECO:0000313" key="9">
    <source>
        <dbReference type="Proteomes" id="UP000256661"/>
    </source>
</evidence>
<proteinExistence type="predicted"/>
<evidence type="ECO:0000256" key="5">
    <source>
        <dbReference type="ARBA" id="ARBA00023204"/>
    </source>
</evidence>
<dbReference type="RefSeq" id="WP_116023786.1">
    <property type="nucleotide sequence ID" value="NZ_QTTT01000001.1"/>
</dbReference>
<dbReference type="GO" id="GO:0003908">
    <property type="term" value="F:methylated-DNA-[protein]-cysteine S-methyltransferase activity"/>
    <property type="evidence" value="ECO:0007669"/>
    <property type="project" value="UniProtKB-EC"/>
</dbReference>
<dbReference type="InterPro" id="IPR014048">
    <property type="entry name" value="MethylDNA_cys_MeTrfase_DNA-bd"/>
</dbReference>
<reference evidence="8 9" key="1">
    <citation type="submission" date="2018-08" db="EMBL/GenBank/DDBJ databases">
        <title>Sequencing the genomes of 1000 actinobacteria strains.</title>
        <authorList>
            <person name="Klenk H.-P."/>
        </authorList>
    </citation>
    <scope>NUCLEOTIDE SEQUENCE [LARGE SCALE GENOMIC DNA]</scope>
    <source>
        <strain evidence="8 9">DSM 43927</strain>
    </source>
</reference>
<dbReference type="PANTHER" id="PTHR10815:SF5">
    <property type="entry name" value="METHYLATED-DNA--PROTEIN-CYSTEINE METHYLTRANSFERASE"/>
    <property type="match status" value="1"/>
</dbReference>
<keyword evidence="2 8" id="KW-0489">Methyltransferase</keyword>
<dbReference type="InterPro" id="IPR036217">
    <property type="entry name" value="MethylDNA_cys_MeTrfase_DNAb"/>
</dbReference>
<dbReference type="PANTHER" id="PTHR10815">
    <property type="entry name" value="METHYLATED-DNA--PROTEIN-CYSTEINE METHYLTRANSFERASE"/>
    <property type="match status" value="1"/>
</dbReference>
<comment type="caution">
    <text evidence="8">The sequence shown here is derived from an EMBL/GenBank/DDBJ whole genome shotgun (WGS) entry which is preliminary data.</text>
</comment>
<dbReference type="Proteomes" id="UP000256661">
    <property type="component" value="Unassembled WGS sequence"/>
</dbReference>
<protein>
    <submittedName>
        <fullName evidence="8">Methylated-DNA-[protein]-cysteine S-methyltransferase</fullName>
    </submittedName>
</protein>
<dbReference type="OrthoDB" id="9802228at2"/>
<comment type="catalytic activity">
    <reaction evidence="6">
        <text>a 6-O-methyl-2'-deoxyguanosine in DNA + L-cysteinyl-[protein] = S-methyl-L-cysteinyl-[protein] + a 2'-deoxyguanosine in DNA</text>
        <dbReference type="Rhea" id="RHEA:24000"/>
        <dbReference type="Rhea" id="RHEA-COMP:10131"/>
        <dbReference type="Rhea" id="RHEA-COMP:10132"/>
        <dbReference type="Rhea" id="RHEA-COMP:11367"/>
        <dbReference type="Rhea" id="RHEA-COMP:11368"/>
        <dbReference type="ChEBI" id="CHEBI:29950"/>
        <dbReference type="ChEBI" id="CHEBI:82612"/>
        <dbReference type="ChEBI" id="CHEBI:85445"/>
        <dbReference type="ChEBI" id="CHEBI:85448"/>
        <dbReference type="EC" id="2.1.1.63"/>
    </reaction>
</comment>
<dbReference type="SUPFAM" id="SSF46767">
    <property type="entry name" value="Methylated DNA-protein cysteine methyltransferase, C-terminal domain"/>
    <property type="match status" value="1"/>
</dbReference>
<evidence type="ECO:0000256" key="6">
    <source>
        <dbReference type="ARBA" id="ARBA00049348"/>
    </source>
</evidence>
<evidence type="ECO:0000259" key="7">
    <source>
        <dbReference type="Pfam" id="PF01035"/>
    </source>
</evidence>
<dbReference type="AlphaFoldDB" id="A0A3D9SQV7"/>
<dbReference type="GO" id="GO:0006281">
    <property type="term" value="P:DNA repair"/>
    <property type="evidence" value="ECO:0007669"/>
    <property type="project" value="UniProtKB-KW"/>
</dbReference>
<dbReference type="Pfam" id="PF01035">
    <property type="entry name" value="DNA_binding_1"/>
    <property type="match status" value="1"/>
</dbReference>
<dbReference type="InterPro" id="IPR036388">
    <property type="entry name" value="WH-like_DNA-bd_sf"/>
</dbReference>
<gene>
    <name evidence="8" type="ORF">DFJ69_3805</name>
</gene>
<dbReference type="Gene3D" id="1.10.10.10">
    <property type="entry name" value="Winged helix-like DNA-binding domain superfamily/Winged helix DNA-binding domain"/>
    <property type="match status" value="1"/>
</dbReference>
<dbReference type="SUPFAM" id="SSF53155">
    <property type="entry name" value="Methylated DNA-protein cysteine methyltransferase domain"/>
    <property type="match status" value="1"/>
</dbReference>
<keyword evidence="5" id="KW-0234">DNA repair</keyword>
<dbReference type="NCBIfam" id="TIGR00589">
    <property type="entry name" value="ogt"/>
    <property type="match status" value="1"/>
</dbReference>
<dbReference type="InterPro" id="IPR036631">
    <property type="entry name" value="MGMT_N_sf"/>
</dbReference>
<evidence type="ECO:0000256" key="1">
    <source>
        <dbReference type="ARBA" id="ARBA00001286"/>
    </source>
</evidence>
<comment type="catalytic activity">
    <reaction evidence="1">
        <text>a 4-O-methyl-thymidine in DNA + L-cysteinyl-[protein] = a thymidine in DNA + S-methyl-L-cysteinyl-[protein]</text>
        <dbReference type="Rhea" id="RHEA:53428"/>
        <dbReference type="Rhea" id="RHEA-COMP:10131"/>
        <dbReference type="Rhea" id="RHEA-COMP:10132"/>
        <dbReference type="Rhea" id="RHEA-COMP:13555"/>
        <dbReference type="Rhea" id="RHEA-COMP:13556"/>
        <dbReference type="ChEBI" id="CHEBI:29950"/>
        <dbReference type="ChEBI" id="CHEBI:82612"/>
        <dbReference type="ChEBI" id="CHEBI:137386"/>
        <dbReference type="ChEBI" id="CHEBI:137387"/>
        <dbReference type="EC" id="2.1.1.63"/>
    </reaction>
</comment>
<accession>A0A3D9SQV7</accession>
<organism evidence="8 9">
    <name type="scientific">Thermomonospora umbrina</name>
    <dbReference type="NCBI Taxonomy" id="111806"/>
    <lineage>
        <taxon>Bacteria</taxon>
        <taxon>Bacillati</taxon>
        <taxon>Actinomycetota</taxon>
        <taxon>Actinomycetes</taxon>
        <taxon>Streptosporangiales</taxon>
        <taxon>Thermomonosporaceae</taxon>
        <taxon>Thermomonospora</taxon>
    </lineage>
</organism>
<dbReference type="InterPro" id="IPR001497">
    <property type="entry name" value="MethylDNA_cys_MeTrfase_AS"/>
</dbReference>
<dbReference type="GO" id="GO:0032259">
    <property type="term" value="P:methylation"/>
    <property type="evidence" value="ECO:0007669"/>
    <property type="project" value="UniProtKB-KW"/>
</dbReference>
<evidence type="ECO:0000313" key="8">
    <source>
        <dbReference type="EMBL" id="REE98319.1"/>
    </source>
</evidence>
<evidence type="ECO:0000256" key="3">
    <source>
        <dbReference type="ARBA" id="ARBA00022679"/>
    </source>
</evidence>
<dbReference type="PROSITE" id="PS00374">
    <property type="entry name" value="MGMT"/>
    <property type="match status" value="1"/>
</dbReference>
<keyword evidence="3 8" id="KW-0808">Transferase</keyword>
<evidence type="ECO:0000256" key="2">
    <source>
        <dbReference type="ARBA" id="ARBA00022603"/>
    </source>
</evidence>
<name>A0A3D9SQV7_9ACTN</name>
<evidence type="ECO:0000256" key="4">
    <source>
        <dbReference type="ARBA" id="ARBA00022763"/>
    </source>
</evidence>
<sequence>MINAMVLDTPIGPLSLLEHDGALVAAGFTPDPREMHARLHPSLRSYDLTAVDDLGDLGKAHSAYFDGDVAALDAVPVRQPGTPTRERLWAVLREVRASETITYGELAARAGLPPGAARAAGQACAQNLVAPVVPCHRVLPAGGGLQGYYYGLERKRWLIDHEAAGLF</sequence>
<keyword evidence="4" id="KW-0227">DNA damage</keyword>